<sequence length="633" mass="73411">DEQYTDITQLLFTKAQKLKVGTVVKSPSFSLFEGTHALEVTNDKLDSGLIELSEDELQFDFKKGRSLKEVLHISDYIFRSVFVWLNNASLPVTVFSCRYVENILVNYTNNIRGGLSSCKFYDPKETIEQVLRSVVLGVLHFVRLSLTLGQSGVVYEEEAINTQNMNLDVLSLIGSDQVLGEIISSINFLSKHFAGEKDATLITNILQILKKLIDLPFFLSVKIPRNSNGKTVNVEVLDSLLRNCALLQQNLDYLNALDEIPGLFSLGIQKRLDNRSPTRSLISPNQEDYSSLELMLNDFKQIFEVRYRSDILELKNYTLNFANKSHHTVSRAFFPLFLIRDDRSVLGDEQFDELLMEDLLTFTCCDAALFNTDNLVAKNKVNGFMEQMNIAYFEWYSAMSQNPCRQRQHFSRAIVLFDTLQANSEELEMELENVFQIKDHFEDEQGNSIPALPISSWVYYQKLFIMLQVVLRGFELDVYKIWEYQSMYWYASYLIDHIEALLNRITQYNNYKIESIKDMSKKLKKKSGEQKARYKEKYHFKLENILPILERTNEVIKNLIIKNQIFRGICHLQLYNLESLTKNGYVKTPDFPFIKDDSILYDLRMKPFSTVGVPSCPTFDDFTREIQHISITK</sequence>
<dbReference type="GO" id="GO:0031417">
    <property type="term" value="C:NatC complex"/>
    <property type="evidence" value="ECO:0007669"/>
    <property type="project" value="EnsemblFungi"/>
</dbReference>
<dbReference type="PANTHER" id="PTHR21373:SF0">
    <property type="entry name" value="N-ALPHA-ACETYLTRANSFERASE 35, NATC AUXILIARY SUBUNIT"/>
    <property type="match status" value="1"/>
</dbReference>
<comment type="similarity">
    <text evidence="2">Belongs to the MAK10 family.</text>
</comment>
<dbReference type="PANTHER" id="PTHR21373">
    <property type="entry name" value="GLUCOSE REPRESSIBLE PROTEIN MAK10"/>
    <property type="match status" value="1"/>
</dbReference>
<feature type="non-terminal residue" evidence="7">
    <location>
        <position position="633"/>
    </location>
</feature>
<dbReference type="Pfam" id="PF04112">
    <property type="entry name" value="Mak10"/>
    <property type="match status" value="1"/>
</dbReference>
<dbReference type="InterPro" id="IPR057982">
    <property type="entry name" value="TPR_NAA35"/>
</dbReference>
<dbReference type="InterPro" id="IPR007244">
    <property type="entry name" value="Naa35_N"/>
</dbReference>
<evidence type="ECO:0000313" key="7">
    <source>
        <dbReference type="EMBL" id="ODQ58203.1"/>
    </source>
</evidence>
<keyword evidence="4" id="KW-0175">Coiled coil</keyword>
<dbReference type="EMBL" id="KV454212">
    <property type="protein sequence ID" value="ODQ58203.1"/>
    <property type="molecule type" value="Genomic_DNA"/>
</dbReference>
<dbReference type="GeneID" id="30198207"/>
<reference evidence="7 8" key="1">
    <citation type="journal article" date="2016" name="Proc. Natl. Acad. Sci. U.S.A.">
        <title>Comparative genomics of biotechnologically important yeasts.</title>
        <authorList>
            <person name="Riley R."/>
            <person name="Haridas S."/>
            <person name="Wolfe K.H."/>
            <person name="Lopes M.R."/>
            <person name="Hittinger C.T."/>
            <person name="Goeker M."/>
            <person name="Salamov A.A."/>
            <person name="Wisecaver J.H."/>
            <person name="Long T.M."/>
            <person name="Calvey C.H."/>
            <person name="Aerts A.L."/>
            <person name="Barry K.W."/>
            <person name="Choi C."/>
            <person name="Clum A."/>
            <person name="Coughlan A.Y."/>
            <person name="Deshpande S."/>
            <person name="Douglass A.P."/>
            <person name="Hanson S.J."/>
            <person name="Klenk H.-P."/>
            <person name="LaButti K.M."/>
            <person name="Lapidus A."/>
            <person name="Lindquist E.A."/>
            <person name="Lipzen A.M."/>
            <person name="Meier-Kolthoff J.P."/>
            <person name="Ohm R.A."/>
            <person name="Otillar R.P."/>
            <person name="Pangilinan J.L."/>
            <person name="Peng Y."/>
            <person name="Rokas A."/>
            <person name="Rosa C.A."/>
            <person name="Scheuner C."/>
            <person name="Sibirny A.A."/>
            <person name="Slot J.C."/>
            <person name="Stielow J.B."/>
            <person name="Sun H."/>
            <person name="Kurtzman C.P."/>
            <person name="Blackwell M."/>
            <person name="Grigoriev I.V."/>
            <person name="Jeffries T.W."/>
        </authorList>
    </citation>
    <scope>NUCLEOTIDE SEQUENCE [LARGE SCALE GENOMIC DNA]</scope>
    <source>
        <strain evidence="8">ATCC 58044 / CBS 1984 / NCYC 433 / NRRL Y-366-8</strain>
    </source>
</reference>
<dbReference type="OrthoDB" id="269405at2759"/>
<dbReference type="InterPro" id="IPR057983">
    <property type="entry name" value="NAA35-like_N"/>
</dbReference>
<evidence type="ECO:0000256" key="4">
    <source>
        <dbReference type="SAM" id="Coils"/>
    </source>
</evidence>
<dbReference type="Proteomes" id="UP000094112">
    <property type="component" value="Unassembled WGS sequence"/>
</dbReference>
<evidence type="ECO:0000259" key="5">
    <source>
        <dbReference type="Pfam" id="PF04112"/>
    </source>
</evidence>
<accession>A0A1E3NYK4</accession>
<feature type="coiled-coil region" evidence="4">
    <location>
        <begin position="417"/>
        <end position="444"/>
    </location>
</feature>
<keyword evidence="3" id="KW-0963">Cytoplasm</keyword>
<gene>
    <name evidence="7" type="ORF">WICANDRAFT_22733</name>
</gene>
<name>A0A1E3NYK4_WICAA</name>
<evidence type="ECO:0000256" key="2">
    <source>
        <dbReference type="ARBA" id="ARBA00006289"/>
    </source>
</evidence>
<evidence type="ECO:0000256" key="1">
    <source>
        <dbReference type="ARBA" id="ARBA00004496"/>
    </source>
</evidence>
<proteinExistence type="inferred from homology"/>
<protein>
    <submittedName>
        <fullName evidence="7">Uncharacterized protein</fullName>
    </submittedName>
</protein>
<dbReference type="GO" id="GO:0016236">
    <property type="term" value="P:macroautophagy"/>
    <property type="evidence" value="ECO:0007669"/>
    <property type="project" value="EnsemblFungi"/>
</dbReference>
<dbReference type="GO" id="GO:0004596">
    <property type="term" value="F:protein-N-terminal amino-acid acetyltransferase activity"/>
    <property type="evidence" value="ECO:0007669"/>
    <property type="project" value="EnsemblFungi"/>
</dbReference>
<keyword evidence="8" id="KW-1185">Reference proteome</keyword>
<evidence type="ECO:0000313" key="8">
    <source>
        <dbReference type="Proteomes" id="UP000094112"/>
    </source>
</evidence>
<evidence type="ECO:0000256" key="3">
    <source>
        <dbReference type="ARBA" id="ARBA00022490"/>
    </source>
</evidence>
<evidence type="ECO:0000259" key="6">
    <source>
        <dbReference type="Pfam" id="PF25789"/>
    </source>
</evidence>
<dbReference type="RefSeq" id="XP_019037410.1">
    <property type="nucleotide sequence ID" value="XM_019180961.1"/>
</dbReference>
<feature type="non-terminal residue" evidence="7">
    <location>
        <position position="1"/>
    </location>
</feature>
<dbReference type="STRING" id="683960.A0A1E3NYK4"/>
<feature type="domain" description="NAA35-like TPR repeats" evidence="6">
    <location>
        <begin position="311"/>
        <end position="627"/>
    </location>
</feature>
<organism evidence="7 8">
    <name type="scientific">Wickerhamomyces anomalus (strain ATCC 58044 / CBS 1984 / NCYC 433 / NRRL Y-366-8)</name>
    <name type="common">Yeast</name>
    <name type="synonym">Hansenula anomala</name>
    <dbReference type="NCBI Taxonomy" id="683960"/>
    <lineage>
        <taxon>Eukaryota</taxon>
        <taxon>Fungi</taxon>
        <taxon>Dikarya</taxon>
        <taxon>Ascomycota</taxon>
        <taxon>Saccharomycotina</taxon>
        <taxon>Saccharomycetes</taxon>
        <taxon>Phaffomycetales</taxon>
        <taxon>Wickerhamomycetaceae</taxon>
        <taxon>Wickerhamomyces</taxon>
    </lineage>
</organism>
<comment type="subcellular location">
    <subcellularLocation>
        <location evidence="1">Cytoplasm</location>
    </subcellularLocation>
</comment>
<dbReference type="Pfam" id="PF25789">
    <property type="entry name" value="TPR_NAA35"/>
    <property type="match status" value="1"/>
</dbReference>
<feature type="domain" description="NAA35-like N-terminal" evidence="5">
    <location>
        <begin position="21"/>
        <end position="178"/>
    </location>
</feature>
<dbReference type="AlphaFoldDB" id="A0A1E3NYK4"/>